<gene>
    <name evidence="3" type="ORF">DDZ15_15355</name>
</gene>
<protein>
    <recommendedName>
        <fullName evidence="5">3-methyladenine DNA glycosylase/8-oxoguanine DNA glycosylase</fullName>
    </recommendedName>
</protein>
<keyword evidence="1" id="KW-0227">DNA damage</keyword>
<dbReference type="GO" id="GO:0008725">
    <property type="term" value="F:DNA-3-methyladenine glycosylase activity"/>
    <property type="evidence" value="ECO:0007669"/>
    <property type="project" value="TreeGrafter"/>
</dbReference>
<keyword evidence="4" id="KW-1185">Reference proteome</keyword>
<organism evidence="3 4">
    <name type="scientific">Rhodohalobacter mucosus</name>
    <dbReference type="NCBI Taxonomy" id="2079485"/>
    <lineage>
        <taxon>Bacteria</taxon>
        <taxon>Pseudomonadati</taxon>
        <taxon>Balneolota</taxon>
        <taxon>Balneolia</taxon>
        <taxon>Balneolales</taxon>
        <taxon>Balneolaceae</taxon>
        <taxon>Rhodohalobacter</taxon>
    </lineage>
</organism>
<comment type="caution">
    <text evidence="3">The sequence shown here is derived from an EMBL/GenBank/DDBJ whole genome shotgun (WGS) entry which is preliminary data.</text>
</comment>
<reference evidence="3 4" key="1">
    <citation type="submission" date="2018-05" db="EMBL/GenBank/DDBJ databases">
        <title>Rhodohalobacter halophilus gen. nov., sp. nov., a moderately halophilic member of the family Balneolaceae.</title>
        <authorList>
            <person name="Liu Z.-W."/>
        </authorList>
    </citation>
    <scope>NUCLEOTIDE SEQUENCE [LARGE SCALE GENOMIC DNA]</scope>
    <source>
        <strain evidence="3 4">8A47</strain>
    </source>
</reference>
<keyword evidence="2" id="KW-0234">DNA repair</keyword>
<dbReference type="GO" id="GO:0043916">
    <property type="term" value="F:DNA-7-methylguanine glycosylase activity"/>
    <property type="evidence" value="ECO:0007669"/>
    <property type="project" value="TreeGrafter"/>
</dbReference>
<dbReference type="SUPFAM" id="SSF48150">
    <property type="entry name" value="DNA-glycosylase"/>
    <property type="match status" value="1"/>
</dbReference>
<proteinExistence type="predicted"/>
<dbReference type="GO" id="GO:0006307">
    <property type="term" value="P:DNA alkylation repair"/>
    <property type="evidence" value="ECO:0007669"/>
    <property type="project" value="TreeGrafter"/>
</dbReference>
<sequence>MSSWTLKSIPPHDWFICLDIDNYFDHEHNPETIFEEGFTRPIPLDDRDVMATIFFNGDPEKPEFHVESAEDLSKDEIKQANRALARIFGTNIDLRPFYDQAEKDPVLGPKLTEFYGLKRMSRATLMEDMVNRIIQMQLSHKPTARKMVWKVREAYGTHLVHEGKTVPAWPRPFQLAKADPAQIRKMGPTLRKGEYLVGLAQDMLSGEVDLEYLDREATPQEFYDRISTIRGIGPTSAQDLMLFRESTEAVFPSNKSKGEEKGLRKWIIMSYGGDPSDTSGKEFQKMISKWNGYEAAAIEFLFVNWVISYKKKKGK</sequence>
<name>A0A316TM18_9BACT</name>
<dbReference type="GO" id="GO:0006285">
    <property type="term" value="P:base-excision repair, AP site formation"/>
    <property type="evidence" value="ECO:0007669"/>
    <property type="project" value="TreeGrafter"/>
</dbReference>
<accession>A0A316TM18</accession>
<dbReference type="Gene3D" id="1.10.340.30">
    <property type="entry name" value="Hypothetical protein, domain 2"/>
    <property type="match status" value="1"/>
</dbReference>
<dbReference type="GO" id="GO:0032993">
    <property type="term" value="C:protein-DNA complex"/>
    <property type="evidence" value="ECO:0007669"/>
    <property type="project" value="TreeGrafter"/>
</dbReference>
<dbReference type="Gene3D" id="3.30.310.20">
    <property type="entry name" value="DNA-3-methyladenine glycosylase AlkA, N-terminal domain"/>
    <property type="match status" value="1"/>
</dbReference>
<evidence type="ECO:0000313" key="4">
    <source>
        <dbReference type="Proteomes" id="UP000245533"/>
    </source>
</evidence>
<dbReference type="PANTHER" id="PTHR43003">
    <property type="entry name" value="DNA-3-METHYLADENINE GLYCOSYLASE"/>
    <property type="match status" value="1"/>
</dbReference>
<dbReference type="OrthoDB" id="9811249at2"/>
<evidence type="ECO:0000256" key="1">
    <source>
        <dbReference type="ARBA" id="ARBA00022763"/>
    </source>
</evidence>
<dbReference type="RefSeq" id="WP_109647995.1">
    <property type="nucleotide sequence ID" value="NZ_QGGB01000010.1"/>
</dbReference>
<dbReference type="EMBL" id="QGGB01000010">
    <property type="protein sequence ID" value="PWN05440.1"/>
    <property type="molecule type" value="Genomic_DNA"/>
</dbReference>
<evidence type="ECO:0000313" key="3">
    <source>
        <dbReference type="EMBL" id="PWN05440.1"/>
    </source>
</evidence>
<dbReference type="AlphaFoldDB" id="A0A316TM18"/>
<dbReference type="PANTHER" id="PTHR43003:SF5">
    <property type="entry name" value="DNA-3-METHYLADENINE GLYCOSYLASE"/>
    <property type="match status" value="1"/>
</dbReference>
<dbReference type="InterPro" id="IPR011257">
    <property type="entry name" value="DNA_glycosylase"/>
</dbReference>
<dbReference type="InterPro" id="IPR051912">
    <property type="entry name" value="Alkylbase_DNA_Glycosylase/TA"/>
</dbReference>
<dbReference type="Proteomes" id="UP000245533">
    <property type="component" value="Unassembled WGS sequence"/>
</dbReference>
<dbReference type="InterPro" id="IPR037046">
    <property type="entry name" value="AlkA_N_sf"/>
</dbReference>
<dbReference type="GO" id="GO:0032131">
    <property type="term" value="F:alkylated DNA binding"/>
    <property type="evidence" value="ECO:0007669"/>
    <property type="project" value="TreeGrafter"/>
</dbReference>
<evidence type="ECO:0008006" key="5">
    <source>
        <dbReference type="Google" id="ProtNLM"/>
    </source>
</evidence>
<evidence type="ECO:0000256" key="2">
    <source>
        <dbReference type="ARBA" id="ARBA00023204"/>
    </source>
</evidence>